<keyword evidence="6 10" id="KW-1133">Transmembrane helix</keyword>
<evidence type="ECO:0000256" key="3">
    <source>
        <dbReference type="ARBA" id="ARBA00010199"/>
    </source>
</evidence>
<evidence type="ECO:0000256" key="9">
    <source>
        <dbReference type="SAM" id="MobiDB-lite"/>
    </source>
</evidence>
<comment type="subcellular location">
    <subcellularLocation>
        <location evidence="2">Cytoplasm</location>
        <location evidence="2">Cytoskeleton</location>
    </subcellularLocation>
    <subcellularLocation>
        <location evidence="1">Membrane</location>
        <topology evidence="1">Multi-pass membrane protein</topology>
    </subcellularLocation>
</comment>
<dbReference type="Pfam" id="PF08580">
    <property type="entry name" value="KAR9"/>
    <property type="match status" value="1"/>
</dbReference>
<dbReference type="InterPro" id="IPR036534">
    <property type="entry name" value="GAR_dom_sf"/>
</dbReference>
<evidence type="ECO:0000256" key="10">
    <source>
        <dbReference type="SAM" id="Phobius"/>
    </source>
</evidence>
<dbReference type="InterPro" id="IPR002528">
    <property type="entry name" value="MATE_fam"/>
</dbReference>
<dbReference type="Gene3D" id="3.30.920.20">
    <property type="entry name" value="Gas2-like domain"/>
    <property type="match status" value="1"/>
</dbReference>
<dbReference type="GO" id="GO:1990961">
    <property type="term" value="P:xenobiotic detoxification by transmembrane export across the plasma membrane"/>
    <property type="evidence" value="ECO:0007669"/>
    <property type="project" value="InterPro"/>
</dbReference>
<keyword evidence="5 10" id="KW-0812">Transmembrane</keyword>
<dbReference type="Pfam" id="PF02187">
    <property type="entry name" value="GAS2"/>
    <property type="match status" value="1"/>
</dbReference>
<evidence type="ECO:0000256" key="1">
    <source>
        <dbReference type="ARBA" id="ARBA00004141"/>
    </source>
</evidence>
<evidence type="ECO:0000256" key="8">
    <source>
        <dbReference type="ARBA" id="ARBA00023212"/>
    </source>
</evidence>
<keyword evidence="8" id="KW-0206">Cytoskeleton</keyword>
<gene>
    <name evidence="12" type="ORF">BCV72DRAFT_251823</name>
</gene>
<dbReference type="GO" id="GO:0016020">
    <property type="term" value="C:membrane"/>
    <property type="evidence" value="ECO:0007669"/>
    <property type="project" value="UniProtKB-SubCell"/>
</dbReference>
<feature type="transmembrane region" description="Helical" evidence="10">
    <location>
        <begin position="72"/>
        <end position="94"/>
    </location>
</feature>
<dbReference type="GO" id="GO:0042910">
    <property type="term" value="F:xenobiotic transmembrane transporter activity"/>
    <property type="evidence" value="ECO:0007669"/>
    <property type="project" value="InterPro"/>
</dbReference>
<feature type="domain" description="GAR" evidence="11">
    <location>
        <begin position="1010"/>
        <end position="1092"/>
    </location>
</feature>
<dbReference type="GO" id="GO:0005856">
    <property type="term" value="C:cytoskeleton"/>
    <property type="evidence" value="ECO:0007669"/>
    <property type="project" value="UniProtKB-SubCell"/>
</dbReference>
<dbReference type="GO" id="GO:0008017">
    <property type="term" value="F:microtubule binding"/>
    <property type="evidence" value="ECO:0007669"/>
    <property type="project" value="InterPro"/>
</dbReference>
<evidence type="ECO:0000256" key="5">
    <source>
        <dbReference type="ARBA" id="ARBA00022692"/>
    </source>
</evidence>
<dbReference type="EMBL" id="KV922001">
    <property type="protein sequence ID" value="ORE03511.1"/>
    <property type="molecule type" value="Genomic_DNA"/>
</dbReference>
<dbReference type="GO" id="GO:0015297">
    <property type="term" value="F:antiporter activity"/>
    <property type="evidence" value="ECO:0007669"/>
    <property type="project" value="InterPro"/>
</dbReference>
<feature type="compositionally biased region" description="Basic and acidic residues" evidence="9">
    <location>
        <begin position="829"/>
        <end position="842"/>
    </location>
</feature>
<dbReference type="OrthoDB" id="5559380at2759"/>
<name>A0A1X0QUU2_RHIZD</name>
<keyword evidence="7 10" id="KW-0472">Membrane</keyword>
<proteinExistence type="inferred from homology"/>
<evidence type="ECO:0000259" key="11">
    <source>
        <dbReference type="PROSITE" id="PS51460"/>
    </source>
</evidence>
<feature type="transmembrane region" description="Helical" evidence="10">
    <location>
        <begin position="181"/>
        <end position="199"/>
    </location>
</feature>
<feature type="region of interest" description="Disordered" evidence="9">
    <location>
        <begin position="923"/>
        <end position="964"/>
    </location>
</feature>
<feature type="transmembrane region" description="Helical" evidence="10">
    <location>
        <begin position="308"/>
        <end position="331"/>
    </location>
</feature>
<evidence type="ECO:0000313" key="12">
    <source>
        <dbReference type="EMBL" id="ORE03511.1"/>
    </source>
</evidence>
<feature type="compositionally biased region" description="Basic residues" evidence="9">
    <location>
        <begin position="888"/>
        <end position="897"/>
    </location>
</feature>
<accession>A0A1X0QUU2</accession>
<dbReference type="PROSITE" id="PS51460">
    <property type="entry name" value="GAR"/>
    <property type="match status" value="1"/>
</dbReference>
<feature type="compositionally biased region" description="Basic and acidic residues" evidence="9">
    <location>
        <begin position="778"/>
        <end position="793"/>
    </location>
</feature>
<dbReference type="PANTHER" id="PTHR11206">
    <property type="entry name" value="MULTIDRUG RESISTANCE PROTEIN"/>
    <property type="match status" value="1"/>
</dbReference>
<feature type="compositionally biased region" description="Polar residues" evidence="9">
    <location>
        <begin position="808"/>
        <end position="818"/>
    </location>
</feature>
<feature type="transmembrane region" description="Helical" evidence="10">
    <location>
        <begin position="42"/>
        <end position="60"/>
    </location>
</feature>
<organism evidence="12">
    <name type="scientific">Rhizopus microsporus var. microsporus</name>
    <dbReference type="NCBI Taxonomy" id="86635"/>
    <lineage>
        <taxon>Eukaryota</taxon>
        <taxon>Fungi</taxon>
        <taxon>Fungi incertae sedis</taxon>
        <taxon>Mucoromycota</taxon>
        <taxon>Mucoromycotina</taxon>
        <taxon>Mucoromycetes</taxon>
        <taxon>Mucorales</taxon>
        <taxon>Mucorineae</taxon>
        <taxon>Rhizopodaceae</taxon>
        <taxon>Rhizopus</taxon>
    </lineage>
</organism>
<dbReference type="VEuPathDB" id="FungiDB:BCV72DRAFT_251823"/>
<reference evidence="12" key="1">
    <citation type="journal article" date="2016" name="Proc. Natl. Acad. Sci. U.S.A.">
        <title>Lipid metabolic changes in an early divergent fungus govern the establishment of a mutualistic symbiosis with endobacteria.</title>
        <authorList>
            <person name="Lastovetsky O.A."/>
            <person name="Gaspar M.L."/>
            <person name="Mondo S.J."/>
            <person name="LaButti K.M."/>
            <person name="Sandor L."/>
            <person name="Grigoriev I.V."/>
            <person name="Henry S.A."/>
            <person name="Pawlowska T.E."/>
        </authorList>
    </citation>
    <scope>NUCLEOTIDE SEQUENCE [LARGE SCALE GENOMIC DNA]</scope>
    <source>
        <strain evidence="12">ATCC 52814</strain>
    </source>
</reference>
<evidence type="ECO:0000256" key="6">
    <source>
        <dbReference type="ARBA" id="ARBA00022989"/>
    </source>
</evidence>
<dbReference type="Proteomes" id="UP000242414">
    <property type="component" value="Unassembled WGS sequence"/>
</dbReference>
<dbReference type="Pfam" id="PF01554">
    <property type="entry name" value="MatE"/>
    <property type="match status" value="1"/>
</dbReference>
<dbReference type="InterPro" id="IPR003108">
    <property type="entry name" value="GAR_dom"/>
</dbReference>
<dbReference type="InterPro" id="IPR045069">
    <property type="entry name" value="MATE_euk"/>
</dbReference>
<feature type="region of interest" description="Disordered" evidence="9">
    <location>
        <begin position="775"/>
        <end position="842"/>
    </location>
</feature>
<protein>
    <recommendedName>
        <fullName evidence="11">GAR domain-containing protein</fullName>
    </recommendedName>
</protein>
<dbReference type="SUPFAM" id="SSF143575">
    <property type="entry name" value="GAS2 domain-like"/>
    <property type="match status" value="1"/>
</dbReference>
<dbReference type="AlphaFoldDB" id="A0A1X0QUU2"/>
<dbReference type="InterPro" id="IPR013889">
    <property type="entry name" value="Karyogamy_KAR9"/>
</dbReference>
<feature type="transmembrane region" description="Helical" evidence="10">
    <location>
        <begin position="133"/>
        <end position="160"/>
    </location>
</feature>
<comment type="similarity">
    <text evidence="3">Belongs to the multi antimicrobial extrusion (MATE) (TC 2.A.66.1) family.</text>
</comment>
<feature type="region of interest" description="Disordered" evidence="9">
    <location>
        <begin position="856"/>
        <end position="906"/>
    </location>
</feature>
<evidence type="ECO:0000256" key="7">
    <source>
        <dbReference type="ARBA" id="ARBA00023136"/>
    </source>
</evidence>
<feature type="transmembrane region" description="Helical" evidence="10">
    <location>
        <begin position="251"/>
        <end position="272"/>
    </location>
</feature>
<sequence length="1114" mass="127311">MFVNVSAWSIIYGATTALDTLCSQAWTGAQNKTVLGTHLQRACLVLGVLFIPIAITWWNVEWIMVRFHQDPELAHLTALFLKYLLPGVPAFMGFEATKRYLQAQSIMHASTYAMLVTVPFSFMLNYLCVYPFGLGFIGAPIATSASYWLMFLVLLGYIRYVQGKEGWGGWSRECLKGWGPLLRLAFSGIIIICAEWSAFEISSLAASYLSTTHLAAQSILLTLSSATYTVPLGISTATSNRVDVVDLVSHVLPLCAVFQIADGVAGTGGGIIRGLGRQSVAACINIVVYYLVALPIGFYLTFQLYWSLIGLWIGLTTALFLVASIEVIFLFNVDWFNELYNNEKKITIIKIALFILFHQEQLTLALPDKEIEEIFSLQGSLSVEESLTIFQKIISKISHWLESVHLAVFSLEQNIKNEESHDEDNILPVLESTIHQMAPFISSLSDLNDILLNKGVEEEIIKITKIQSEWSSLQHYLASVKQQILINKEQHDLVFAIEKLLLQIDDVSTMMFDFQEKKQQHSNIMSPTSSLSERAYNDDLFSIGSNSDSSTLVTMTTNFTKEDGMMEIDSAFESILNQIQIVYTRMNQIQPQELTRKRFEKLKDKWDQLQSERDELKYEYKEDRWLTVFRRVSDQVDVMIDGLDRSVTQCYSFIQQIKEWHNQQLQIQQQSNYKSLLRPFQQQQQPQHCPIDKEKFKSIEKSFEAKYKYYTPSIDRMLTILGNGILSRGSKDTIIQQRHESMLQRWTHLKNVMNELRLRDLMDVERMILGSSQKKQSSWKEIRYRTPEPENTKPRPQPSLQPPSSLRGSISDSSTSSQHLRKTKTPRPTRNESIQKREDFYEEDERHFGVDLFKYQANNNNNNNNNQSRRTRIQHIERPSTTQDIRPRAKTPVKRSLNHQQSTVGLRSKSSLGDLRMDRVMSPSVRTRSVTPSLIPRPKTPKEMSRATSPMIPQPKPTVKTIKLPPVPPLPKYVTDNPSVIRRKQSMPVLRHKTSNIEISVHEDCTYHPDPKDPLDVEVAQIMNASPITIRCQRAEPGKYYFGNELSLSSMGGKKLYTCKLMTYTNRKGVLIRVGGGWQDLEFFLLEHSSLMATDVVQHQSVSDTSSRSKGWKN</sequence>
<evidence type="ECO:0000256" key="4">
    <source>
        <dbReference type="ARBA" id="ARBA00022490"/>
    </source>
</evidence>
<dbReference type="CDD" id="cd13132">
    <property type="entry name" value="MATE_eukaryotic"/>
    <property type="match status" value="1"/>
</dbReference>
<feature type="transmembrane region" description="Helical" evidence="10">
    <location>
        <begin position="279"/>
        <end position="302"/>
    </location>
</feature>
<feature type="transmembrane region" description="Helical" evidence="10">
    <location>
        <begin position="106"/>
        <end position="127"/>
    </location>
</feature>
<keyword evidence="4" id="KW-0963">Cytoplasm</keyword>
<evidence type="ECO:0000256" key="2">
    <source>
        <dbReference type="ARBA" id="ARBA00004245"/>
    </source>
</evidence>